<dbReference type="AlphaFoldDB" id="G4QLJ6"/>
<evidence type="ECO:0000313" key="3">
    <source>
        <dbReference type="Proteomes" id="UP000009282"/>
    </source>
</evidence>
<dbReference type="STRING" id="1085623.GNIT_1993"/>
<dbReference type="Proteomes" id="UP000009282">
    <property type="component" value="Chromosome"/>
</dbReference>
<sequence length="406" mass="46586">MEPLPISIRTIAPVYIPIELKTGVDRSSAEFSAFTSLIHDQFEDDLSPMASAKRTEYESIDSDSWDNRLFTWSNKQLNPNLQIHVFPNNIGIAVLDITVDYSDNVKALEQAGQDATIAAIKDIYSAFIESITHISSKHLGDFLHMDHSANKEAQILWVSRAILLKKPEIESQRIKTLITEWLKHTHRPKDAADIISGHKSFSLTWLNYVIINTEVNDERIDAMILAQYYYAAQENCNKHLKQAIDSAYNGNKKNDAQTILSRSRVTSRLHQVAFHDHLNYLTQSKRLILVNILECWNYEALSANGQRMIEICTSKIDETENKKRERSSLLTDLLLVALSFFTVFELSLYLTELSREMMSRPTLDYNDDSRSFMLQFIAEIDTDVMFGSGFFLTLLLVFVYKIIKSR</sequence>
<keyword evidence="1" id="KW-0812">Transmembrane</keyword>
<keyword evidence="1" id="KW-0472">Membrane</keyword>
<dbReference type="EMBL" id="CP003060">
    <property type="protein sequence ID" value="AEP30102.1"/>
    <property type="molecule type" value="Genomic_DNA"/>
</dbReference>
<feature type="transmembrane region" description="Helical" evidence="1">
    <location>
        <begin position="384"/>
        <end position="403"/>
    </location>
</feature>
<evidence type="ECO:0000256" key="1">
    <source>
        <dbReference type="SAM" id="Phobius"/>
    </source>
</evidence>
<proteinExistence type="predicted"/>
<dbReference type="HOGENOM" id="CLU_677501_0_0_6"/>
<keyword evidence="1" id="KW-1133">Transmembrane helix</keyword>
<dbReference type="OrthoDB" id="7053801at2"/>
<reference evidence="2 3" key="1">
    <citation type="journal article" date="2011" name="J. Bacteriol.">
        <title>Complete genome sequence of seawater bacterium Glaciecola nitratireducens FR1064T.</title>
        <authorList>
            <person name="Bian F."/>
            <person name="Qin Q.L."/>
            <person name="Xie B.B."/>
            <person name="Shu Y.L."/>
            <person name="Zhang X.Y."/>
            <person name="Yu Y."/>
            <person name="Chen B."/>
            <person name="Chen X.L."/>
            <person name="Zhou B.C."/>
            <person name="Zhang Y.Z."/>
        </authorList>
    </citation>
    <scope>NUCLEOTIDE SEQUENCE [LARGE SCALE GENOMIC DNA]</scope>
    <source>
        <strain evidence="3">JCM 12485 / KCTC 12276 / FR1064</strain>
    </source>
</reference>
<name>G4QLJ6_GLANF</name>
<accession>G4QLJ6</accession>
<protein>
    <submittedName>
        <fullName evidence="2">Uncharacterized protein</fullName>
    </submittedName>
</protein>
<evidence type="ECO:0000313" key="2">
    <source>
        <dbReference type="EMBL" id="AEP30102.1"/>
    </source>
</evidence>
<dbReference type="RefSeq" id="WP_014108976.1">
    <property type="nucleotide sequence ID" value="NC_016041.1"/>
</dbReference>
<organism evidence="2 3">
    <name type="scientific">Glaciecola nitratireducens (strain JCM 12485 / KCTC 12276 / FR1064)</name>
    <dbReference type="NCBI Taxonomy" id="1085623"/>
    <lineage>
        <taxon>Bacteria</taxon>
        <taxon>Pseudomonadati</taxon>
        <taxon>Pseudomonadota</taxon>
        <taxon>Gammaproteobacteria</taxon>
        <taxon>Alteromonadales</taxon>
        <taxon>Alteromonadaceae</taxon>
        <taxon>Brumicola</taxon>
    </lineage>
</organism>
<dbReference type="KEGG" id="gni:GNIT_1993"/>
<gene>
    <name evidence="2" type="ordered locus">GNIT_1993</name>
</gene>
<dbReference type="eggNOG" id="ENOG50326TA">
    <property type="taxonomic scope" value="Bacteria"/>
</dbReference>
<keyword evidence="3" id="KW-1185">Reference proteome</keyword>